<organism evidence="2 3">
    <name type="scientific">Lophiotrema nucula</name>
    <dbReference type="NCBI Taxonomy" id="690887"/>
    <lineage>
        <taxon>Eukaryota</taxon>
        <taxon>Fungi</taxon>
        <taxon>Dikarya</taxon>
        <taxon>Ascomycota</taxon>
        <taxon>Pezizomycotina</taxon>
        <taxon>Dothideomycetes</taxon>
        <taxon>Pleosporomycetidae</taxon>
        <taxon>Pleosporales</taxon>
        <taxon>Lophiotremataceae</taxon>
        <taxon>Lophiotrema</taxon>
    </lineage>
</organism>
<feature type="region of interest" description="Disordered" evidence="1">
    <location>
        <begin position="241"/>
        <end position="262"/>
    </location>
</feature>
<evidence type="ECO:0000313" key="3">
    <source>
        <dbReference type="Proteomes" id="UP000799770"/>
    </source>
</evidence>
<sequence>MNNNISSDKIRSMANQRFSWAPGDEQQPLEVAPRRQQMLIDNETSQQIGYQWNDDTSSSSSFDMKGPFQPAAWFCKQPAHTRSNNQSLGRYERTGYSDQNATSNTSLKHGVATNVSVSYEGHEEVNRYEQIGLAYGDNEIAAGHFQAGTPCYSLHTPVSTENLCDIFIHNGRSYGDVVPRQQAHRKFDPQTRSSRVQPNERPWIQFYTQGVSPPLPTSLVAGIALIQEQRGKDIQDLQLHVQPRRKSQTDDTTQGANSRCYTGTEAESLTGVAALDIGTSIPEHNIHFLSSQSRPELHIETPT</sequence>
<proteinExistence type="predicted"/>
<keyword evidence="3" id="KW-1185">Reference proteome</keyword>
<feature type="region of interest" description="Disordered" evidence="1">
    <location>
        <begin position="79"/>
        <end position="104"/>
    </location>
</feature>
<dbReference type="EMBL" id="ML977322">
    <property type="protein sequence ID" value="KAF2115870.1"/>
    <property type="molecule type" value="Genomic_DNA"/>
</dbReference>
<name>A0A6A5Z8V2_9PLEO</name>
<evidence type="ECO:0000256" key="1">
    <source>
        <dbReference type="SAM" id="MobiDB-lite"/>
    </source>
</evidence>
<reference evidence="2" key="1">
    <citation type="journal article" date="2020" name="Stud. Mycol.">
        <title>101 Dothideomycetes genomes: a test case for predicting lifestyles and emergence of pathogens.</title>
        <authorList>
            <person name="Haridas S."/>
            <person name="Albert R."/>
            <person name="Binder M."/>
            <person name="Bloem J."/>
            <person name="Labutti K."/>
            <person name="Salamov A."/>
            <person name="Andreopoulos B."/>
            <person name="Baker S."/>
            <person name="Barry K."/>
            <person name="Bills G."/>
            <person name="Bluhm B."/>
            <person name="Cannon C."/>
            <person name="Castanera R."/>
            <person name="Culley D."/>
            <person name="Daum C."/>
            <person name="Ezra D."/>
            <person name="Gonzalez J."/>
            <person name="Henrissat B."/>
            <person name="Kuo A."/>
            <person name="Liang C."/>
            <person name="Lipzen A."/>
            <person name="Lutzoni F."/>
            <person name="Magnuson J."/>
            <person name="Mondo S."/>
            <person name="Nolan M."/>
            <person name="Ohm R."/>
            <person name="Pangilinan J."/>
            <person name="Park H.-J."/>
            <person name="Ramirez L."/>
            <person name="Alfaro M."/>
            <person name="Sun H."/>
            <person name="Tritt A."/>
            <person name="Yoshinaga Y."/>
            <person name="Zwiers L.-H."/>
            <person name="Turgeon B."/>
            <person name="Goodwin S."/>
            <person name="Spatafora J."/>
            <person name="Crous P."/>
            <person name="Grigoriev I."/>
        </authorList>
    </citation>
    <scope>NUCLEOTIDE SEQUENCE</scope>
    <source>
        <strain evidence="2">CBS 627.86</strain>
    </source>
</reference>
<feature type="compositionally biased region" description="Polar residues" evidence="1">
    <location>
        <begin position="250"/>
        <end position="262"/>
    </location>
</feature>
<dbReference type="Proteomes" id="UP000799770">
    <property type="component" value="Unassembled WGS sequence"/>
</dbReference>
<evidence type="ECO:0000313" key="2">
    <source>
        <dbReference type="EMBL" id="KAF2115870.1"/>
    </source>
</evidence>
<protein>
    <submittedName>
        <fullName evidence="2">Uncharacterized protein</fullName>
    </submittedName>
</protein>
<dbReference type="AlphaFoldDB" id="A0A6A5Z8V2"/>
<gene>
    <name evidence="2" type="ORF">BDV96DRAFT_58930</name>
</gene>
<accession>A0A6A5Z8V2</accession>